<feature type="domain" description="MULE transposase" evidence="1">
    <location>
        <begin position="10"/>
        <end position="97"/>
    </location>
</feature>
<evidence type="ECO:0000313" key="3">
    <source>
        <dbReference type="Proteomes" id="UP001202328"/>
    </source>
</evidence>
<name>A0AAD4XPZ1_9MAGN</name>
<comment type="caution">
    <text evidence="2">The sequence shown here is derived from an EMBL/GenBank/DDBJ whole genome shotgun (WGS) entry which is preliminary data.</text>
</comment>
<evidence type="ECO:0000259" key="1">
    <source>
        <dbReference type="Pfam" id="PF10551"/>
    </source>
</evidence>
<feature type="non-terminal residue" evidence="2">
    <location>
        <position position="1"/>
    </location>
</feature>
<dbReference type="PANTHER" id="PTHR31973:SF187">
    <property type="entry name" value="MUTATOR TRANSPOSASE MUDRA PROTEIN"/>
    <property type="match status" value="1"/>
</dbReference>
<organism evidence="2 3">
    <name type="scientific">Papaver atlanticum</name>
    <dbReference type="NCBI Taxonomy" id="357466"/>
    <lineage>
        <taxon>Eukaryota</taxon>
        <taxon>Viridiplantae</taxon>
        <taxon>Streptophyta</taxon>
        <taxon>Embryophyta</taxon>
        <taxon>Tracheophyta</taxon>
        <taxon>Spermatophyta</taxon>
        <taxon>Magnoliopsida</taxon>
        <taxon>Ranunculales</taxon>
        <taxon>Papaveraceae</taxon>
        <taxon>Papaveroideae</taxon>
        <taxon>Papaver</taxon>
    </lineage>
</organism>
<keyword evidence="3" id="KW-1185">Reference proteome</keyword>
<evidence type="ECO:0000313" key="2">
    <source>
        <dbReference type="EMBL" id="KAI3941919.1"/>
    </source>
</evidence>
<dbReference type="EMBL" id="JAJJMB010004763">
    <property type="protein sequence ID" value="KAI3941919.1"/>
    <property type="molecule type" value="Genomic_DNA"/>
</dbReference>
<gene>
    <name evidence="2" type="ORF">MKW98_009129</name>
</gene>
<dbReference type="InterPro" id="IPR018289">
    <property type="entry name" value="MULE_transposase_dom"/>
</dbReference>
<dbReference type="PANTHER" id="PTHR31973">
    <property type="entry name" value="POLYPROTEIN, PUTATIVE-RELATED"/>
    <property type="match status" value="1"/>
</dbReference>
<dbReference type="Proteomes" id="UP001202328">
    <property type="component" value="Unassembled WGS sequence"/>
</dbReference>
<protein>
    <recommendedName>
        <fullName evidence="1">MULE transposase domain-containing protein</fullName>
    </recommendedName>
</protein>
<dbReference type="AlphaFoldDB" id="A0AAD4XPZ1"/>
<accession>A0AAD4XPZ1</accession>
<sequence length="213" mass="23723">SLIPQIAIGSTILSGQYGGVLLIAVGVDANKQSYPLAFGIVGSENGYSLTWFFRQLCNALKTEEEILFVSDMLAGINIGISTVFPESEHVYCIYHIACRLSRYSSGVSQTFLKAALANNDQEFYDHVAKLKELSPKAATVVRDLGFYSLAKVNARRPRFRMITTVLTSSFISMLKPAKRLSPFHFLEFVRSTLCELFSARRKIVEDWSGSLSF</sequence>
<proteinExistence type="predicted"/>
<dbReference type="Pfam" id="PF10551">
    <property type="entry name" value="MULE"/>
    <property type="match status" value="1"/>
</dbReference>
<reference evidence="2" key="1">
    <citation type="submission" date="2022-04" db="EMBL/GenBank/DDBJ databases">
        <title>A functionally conserved STORR gene fusion in Papaver species that diverged 16.8 million years ago.</title>
        <authorList>
            <person name="Catania T."/>
        </authorList>
    </citation>
    <scope>NUCLEOTIDE SEQUENCE</scope>
    <source>
        <strain evidence="2">S-188037</strain>
    </source>
</reference>